<gene>
    <name evidence="2" type="ORF">GMDG_07452</name>
</gene>
<evidence type="ECO:0000313" key="3">
    <source>
        <dbReference type="Proteomes" id="UP000011064"/>
    </source>
</evidence>
<proteinExistence type="predicted"/>
<dbReference type="InParanoid" id="L8FXD9"/>
<feature type="compositionally biased region" description="Acidic residues" evidence="1">
    <location>
        <begin position="424"/>
        <end position="433"/>
    </location>
</feature>
<sequence length="447" mass="50830">MYTEEIVDKSVDSYELLEVKLFRIGTDTHPRQYVEKANIKHTPRQRRSTAQNDYQTNHRCSYDRWAIRRHPESNGPPRSTDTGGQGSTSYPVGIPDQNPVHTAGGRPIPTVEVTEQRTPRTRNTPETVQLPPLRNTRSPSIPGSSRMHTEDPPNRYKKSTISEKILPLSDGVEHTFLQWSASIWDQLIVNEDHNLTDVSRRALIWGTTTGLAKTYLEPQYLSATHGFRSAEEMMDLLGSYYLTGNETEQARNLFDDLQMGEKGHASETFPEFKARFQSAAITGQVSESEWFRYMWNKLTPQFRSRVAIIKNQWKGEYQTMVRELTAFDQERRRNNELNLLPALARTSTRTTDTAKASSALKPTRATSALFTRTAFLPKPAIPERLRTAVPAPSGNCFKSGKPGHFQDKCPLNATIKEMDRNDPEAEEQWEEAVELQSDASLEENDEA</sequence>
<dbReference type="Proteomes" id="UP000011064">
    <property type="component" value="Unassembled WGS sequence"/>
</dbReference>
<protein>
    <recommendedName>
        <fullName evidence="4">CCHC-type domain-containing protein</fullName>
    </recommendedName>
</protein>
<dbReference type="EMBL" id="GL573393">
    <property type="protein sequence ID" value="ELR05532.1"/>
    <property type="molecule type" value="Genomic_DNA"/>
</dbReference>
<name>L8FXD9_PSED2</name>
<feature type="compositionally biased region" description="Polar residues" evidence="1">
    <location>
        <begin position="76"/>
        <end position="90"/>
    </location>
</feature>
<reference evidence="3" key="1">
    <citation type="submission" date="2010-09" db="EMBL/GenBank/DDBJ databases">
        <title>The genome sequence of Geomyces destructans 20631-21.</title>
        <authorList>
            <consortium name="The Broad Institute Genome Sequencing Platform"/>
            <person name="Cuomo C.A."/>
            <person name="Blehert D.S."/>
            <person name="Lorch J.M."/>
            <person name="Young S.K."/>
            <person name="Zeng Q."/>
            <person name="Gargeya S."/>
            <person name="Fitzgerald M."/>
            <person name="Haas B."/>
            <person name="Abouelleil A."/>
            <person name="Alvarado L."/>
            <person name="Arachchi H.M."/>
            <person name="Berlin A."/>
            <person name="Brown A."/>
            <person name="Chapman S.B."/>
            <person name="Chen Z."/>
            <person name="Dunbar C."/>
            <person name="Freedman E."/>
            <person name="Gearin G."/>
            <person name="Gellesch M."/>
            <person name="Goldberg J."/>
            <person name="Griggs A."/>
            <person name="Gujja S."/>
            <person name="Heiman D."/>
            <person name="Howarth C."/>
            <person name="Larson L."/>
            <person name="Lui A."/>
            <person name="MacDonald P.J.P."/>
            <person name="Montmayeur A."/>
            <person name="Murphy C."/>
            <person name="Neiman D."/>
            <person name="Pearson M."/>
            <person name="Priest M."/>
            <person name="Roberts A."/>
            <person name="Saif S."/>
            <person name="Shea T."/>
            <person name="Shenoy N."/>
            <person name="Sisk P."/>
            <person name="Stolte C."/>
            <person name="Sykes S."/>
            <person name="Wortman J."/>
            <person name="Nusbaum C."/>
            <person name="Birren B."/>
        </authorList>
    </citation>
    <scope>NUCLEOTIDE SEQUENCE [LARGE SCALE GENOMIC DNA]</scope>
    <source>
        <strain evidence="3">ATCC MYA-4855 / 20631-21</strain>
    </source>
</reference>
<evidence type="ECO:0000313" key="2">
    <source>
        <dbReference type="EMBL" id="ELR05532.1"/>
    </source>
</evidence>
<evidence type="ECO:0000256" key="1">
    <source>
        <dbReference type="SAM" id="MobiDB-lite"/>
    </source>
</evidence>
<dbReference type="AlphaFoldDB" id="L8FXD9"/>
<feature type="compositionally biased region" description="Polar residues" evidence="1">
    <location>
        <begin position="48"/>
        <end position="59"/>
    </location>
</feature>
<evidence type="ECO:0008006" key="4">
    <source>
        <dbReference type="Google" id="ProtNLM"/>
    </source>
</evidence>
<keyword evidence="3" id="KW-1185">Reference proteome</keyword>
<dbReference type="STRING" id="658429.L8FXD9"/>
<accession>L8FXD9</accession>
<feature type="region of interest" description="Disordered" evidence="1">
    <location>
        <begin position="35"/>
        <end position="156"/>
    </location>
</feature>
<organism evidence="2 3">
    <name type="scientific">Pseudogymnoascus destructans (strain ATCC MYA-4855 / 20631-21)</name>
    <name type="common">Bat white-nose syndrome fungus</name>
    <name type="synonym">Geomyces destructans</name>
    <dbReference type="NCBI Taxonomy" id="658429"/>
    <lineage>
        <taxon>Eukaryota</taxon>
        <taxon>Fungi</taxon>
        <taxon>Dikarya</taxon>
        <taxon>Ascomycota</taxon>
        <taxon>Pezizomycotina</taxon>
        <taxon>Leotiomycetes</taxon>
        <taxon>Thelebolales</taxon>
        <taxon>Thelebolaceae</taxon>
        <taxon>Pseudogymnoascus</taxon>
    </lineage>
</organism>
<dbReference type="HOGENOM" id="CLU_049644_0_0_1"/>
<feature type="compositionally biased region" description="Basic and acidic residues" evidence="1">
    <location>
        <begin position="60"/>
        <end position="72"/>
    </location>
</feature>
<dbReference type="VEuPathDB" id="FungiDB:GMDG_07452"/>
<feature type="region of interest" description="Disordered" evidence="1">
    <location>
        <begin position="417"/>
        <end position="447"/>
    </location>
</feature>